<evidence type="ECO:0000256" key="2">
    <source>
        <dbReference type="ARBA" id="ARBA00022679"/>
    </source>
</evidence>
<evidence type="ECO:0000256" key="1">
    <source>
        <dbReference type="ARBA" id="ARBA00005715"/>
    </source>
</evidence>
<dbReference type="Proteomes" id="UP000277007">
    <property type="component" value="Unassembled WGS sequence"/>
</dbReference>
<dbReference type="GO" id="GO:0016301">
    <property type="term" value="F:kinase activity"/>
    <property type="evidence" value="ECO:0007669"/>
    <property type="project" value="UniProtKB-KW"/>
</dbReference>
<dbReference type="Pfam" id="PF17042">
    <property type="entry name" value="NBD_C"/>
    <property type="match status" value="1"/>
</dbReference>
<reference evidence="9 10" key="1">
    <citation type="submission" date="2018-12" db="EMBL/GenBank/DDBJ databases">
        <authorList>
            <person name="Yang Y."/>
        </authorList>
    </citation>
    <scope>NUCLEOTIDE SEQUENCE [LARGE SCALE GENOMIC DNA]</scope>
    <source>
        <strain evidence="9 10">L-25-5w-1</strain>
    </source>
</reference>
<proteinExistence type="inferred from homology"/>
<evidence type="ECO:0000256" key="6">
    <source>
        <dbReference type="ARBA" id="ARBA00023277"/>
    </source>
</evidence>
<comment type="similarity">
    <text evidence="1">Belongs to the four-carbon acid sugar kinase family.</text>
</comment>
<dbReference type="Gene3D" id="3.40.50.10840">
    <property type="entry name" value="Putative sugar-binding, N-terminal domain"/>
    <property type="match status" value="1"/>
</dbReference>
<feature type="domain" description="Four-carbon acid sugar kinase nucleotide binding" evidence="8">
    <location>
        <begin position="271"/>
        <end position="360"/>
    </location>
</feature>
<keyword evidence="4" id="KW-0418">Kinase</keyword>
<dbReference type="AlphaFoldDB" id="A0A3S0KZ00"/>
<evidence type="ECO:0000256" key="5">
    <source>
        <dbReference type="ARBA" id="ARBA00022840"/>
    </source>
</evidence>
<dbReference type="InterPro" id="IPR010737">
    <property type="entry name" value="4-carb_acid_sugar_kinase_N"/>
</dbReference>
<dbReference type="InterPro" id="IPR042213">
    <property type="entry name" value="NBD_C_sf"/>
</dbReference>
<accession>A0A3S0KZ00</accession>
<keyword evidence="6" id="KW-0119">Carbohydrate metabolism</keyword>
<keyword evidence="2" id="KW-0808">Transferase</keyword>
<evidence type="ECO:0000313" key="9">
    <source>
        <dbReference type="EMBL" id="RTR21076.1"/>
    </source>
</evidence>
<evidence type="ECO:0000259" key="7">
    <source>
        <dbReference type="Pfam" id="PF07005"/>
    </source>
</evidence>
<keyword evidence="3" id="KW-0547">Nucleotide-binding</keyword>
<dbReference type="OrthoDB" id="9778478at2"/>
<gene>
    <name evidence="9" type="ORF">EJ903_10090</name>
</gene>
<sequence>MPPLHLIADDLTGALDSAVAFASAATPIAVRWTGVPVDARPGQSLALDSGTREIVGGADAAGRVVADLAAALPADPAALRFAKLDSLLRGHGAAEIAAWMAVDRPDHCIIAPAFPFQGRVTRDGRQRLRVGDGWEATRADLAADLAALGETVRLCRPGDPVPPGVSLWDAESDADLAVLAAAGLALTGRVLWCGSGGLALALAGALRGDSTPVAPPVLPRPWLGLFGTDHPVTRRQLAACGAAVVTVPDGGAESAAAVRARMDGSGAALVRLDLPAGLARDVAAARIDQELGALARSLPPPGTLLVAGGETLRGLCRALGADHLALDGALLPGAPTSTLRGGRWDGVRVLSKSGAFGDPGLLRRLLDADPSAPV</sequence>
<evidence type="ECO:0000259" key="8">
    <source>
        <dbReference type="Pfam" id="PF17042"/>
    </source>
</evidence>
<dbReference type="Gene3D" id="3.40.980.20">
    <property type="entry name" value="Four-carbon acid sugar kinase, nucleotide binding domain"/>
    <property type="match status" value="1"/>
</dbReference>
<protein>
    <recommendedName>
        <fullName evidence="11">Hrp-dependent type III effector protein</fullName>
    </recommendedName>
</protein>
<dbReference type="GO" id="GO:0005524">
    <property type="term" value="F:ATP binding"/>
    <property type="evidence" value="ECO:0007669"/>
    <property type="project" value="UniProtKB-KW"/>
</dbReference>
<evidence type="ECO:0000313" key="10">
    <source>
        <dbReference type="Proteomes" id="UP000277007"/>
    </source>
</evidence>
<evidence type="ECO:0000256" key="3">
    <source>
        <dbReference type="ARBA" id="ARBA00022741"/>
    </source>
</evidence>
<name>A0A3S0KZ00_9PROT</name>
<dbReference type="Pfam" id="PF07005">
    <property type="entry name" value="SBD_N"/>
    <property type="match status" value="1"/>
</dbReference>
<dbReference type="RefSeq" id="WP_126614703.1">
    <property type="nucleotide sequence ID" value="NZ_JBHUCY010000029.1"/>
</dbReference>
<dbReference type="SUPFAM" id="SSF142764">
    <property type="entry name" value="YgbK-like"/>
    <property type="match status" value="1"/>
</dbReference>
<dbReference type="InterPro" id="IPR037051">
    <property type="entry name" value="4-carb_acid_sugar_kinase_N_sf"/>
</dbReference>
<dbReference type="EMBL" id="RXMA01000007">
    <property type="protein sequence ID" value="RTR21076.1"/>
    <property type="molecule type" value="Genomic_DNA"/>
</dbReference>
<evidence type="ECO:0000256" key="4">
    <source>
        <dbReference type="ARBA" id="ARBA00022777"/>
    </source>
</evidence>
<dbReference type="InterPro" id="IPR031475">
    <property type="entry name" value="NBD_C"/>
</dbReference>
<keyword evidence="10" id="KW-1185">Reference proteome</keyword>
<feature type="domain" description="Four-carbon acid sugar kinase N-terminal" evidence="7">
    <location>
        <begin position="6"/>
        <end position="127"/>
    </location>
</feature>
<evidence type="ECO:0008006" key="11">
    <source>
        <dbReference type="Google" id="ProtNLM"/>
    </source>
</evidence>
<organism evidence="9 10">
    <name type="scientific">Azospirillum griseum</name>
    <dbReference type="NCBI Taxonomy" id="2496639"/>
    <lineage>
        <taxon>Bacteria</taxon>
        <taxon>Pseudomonadati</taxon>
        <taxon>Pseudomonadota</taxon>
        <taxon>Alphaproteobacteria</taxon>
        <taxon>Rhodospirillales</taxon>
        <taxon>Azospirillaceae</taxon>
        <taxon>Azospirillum</taxon>
    </lineage>
</organism>
<comment type="caution">
    <text evidence="9">The sequence shown here is derived from an EMBL/GenBank/DDBJ whole genome shotgun (WGS) entry which is preliminary data.</text>
</comment>
<keyword evidence="5" id="KW-0067">ATP-binding</keyword>